<name>A0ABM9C8T9_9BACL</name>
<evidence type="ECO:0000256" key="1">
    <source>
        <dbReference type="ARBA" id="ARBA00022729"/>
    </source>
</evidence>
<dbReference type="SUPFAM" id="SSF53850">
    <property type="entry name" value="Periplasmic binding protein-like II"/>
    <property type="match status" value="1"/>
</dbReference>
<reference evidence="2" key="1">
    <citation type="submission" date="2022-01" db="EMBL/GenBank/DDBJ databases">
        <authorList>
            <person name="Criscuolo A."/>
        </authorList>
    </citation>
    <scope>NUCLEOTIDE SEQUENCE</scope>
    <source>
        <strain evidence="2">CIP111893</strain>
    </source>
</reference>
<keyword evidence="1" id="KW-0732">Signal</keyword>
<sequence length="344" mass="37932">MRTYLSICLTIVLIVLQSGCISKSKLAEDNVRSEDKEVLTVYLNDFDDIIGPMFEEATGYRIELVQGSGAELMSRIEAERGNPHWDVVWADLISSIHGLGLNGMFYEGFVPEHAAKLKETYKLLVPEGNWYYPTGAHAAAVITYNNDVLTTEEAPASWTDFSNPAFKSSVGIADPAIAAPAYAFVSSFFQQYDIEGGKAIISDWFDNGLLIYPKNPNLAMALLSGQIKVAALQESNAYNLVNQNKPVSIIWPAEGAPAAVRVAAISKETKQLEAAKAFVNFLLDPAIQQAIIDASEESYHEPSVVGVQPKSDRELNAKLLFPDIMQSYQHEAEIKQWFADFSIK</sequence>
<gene>
    <name evidence="2" type="ORF">PAECIP111893_02352</name>
</gene>
<dbReference type="PANTHER" id="PTHR30006">
    <property type="entry name" value="THIAMINE-BINDING PERIPLASMIC PROTEIN-RELATED"/>
    <property type="match status" value="1"/>
</dbReference>
<proteinExistence type="predicted"/>
<evidence type="ECO:0008006" key="4">
    <source>
        <dbReference type="Google" id="ProtNLM"/>
    </source>
</evidence>
<dbReference type="EMBL" id="CAKMMF010000011">
    <property type="protein sequence ID" value="CAH1205457.1"/>
    <property type="molecule type" value="Genomic_DNA"/>
</dbReference>
<dbReference type="Gene3D" id="3.40.190.10">
    <property type="entry name" value="Periplasmic binding protein-like II"/>
    <property type="match status" value="2"/>
</dbReference>
<dbReference type="Pfam" id="PF13343">
    <property type="entry name" value="SBP_bac_6"/>
    <property type="match status" value="1"/>
</dbReference>
<dbReference type="PANTHER" id="PTHR30006:SF2">
    <property type="entry name" value="ABC TRANSPORTER SUBSTRATE-BINDING PROTEIN"/>
    <property type="match status" value="1"/>
</dbReference>
<protein>
    <recommendedName>
        <fullName evidence="4">ABC transporter substrate-binding protein</fullName>
    </recommendedName>
</protein>
<evidence type="ECO:0000313" key="3">
    <source>
        <dbReference type="Proteomes" id="UP000838686"/>
    </source>
</evidence>
<organism evidence="2 3">
    <name type="scientific">Paenibacillus plantiphilus</name>
    <dbReference type="NCBI Taxonomy" id="2905650"/>
    <lineage>
        <taxon>Bacteria</taxon>
        <taxon>Bacillati</taxon>
        <taxon>Bacillota</taxon>
        <taxon>Bacilli</taxon>
        <taxon>Bacillales</taxon>
        <taxon>Paenibacillaceae</taxon>
        <taxon>Paenibacillus</taxon>
    </lineage>
</organism>
<evidence type="ECO:0000313" key="2">
    <source>
        <dbReference type="EMBL" id="CAH1205457.1"/>
    </source>
</evidence>
<dbReference type="Proteomes" id="UP000838686">
    <property type="component" value="Unassembled WGS sequence"/>
</dbReference>
<comment type="caution">
    <text evidence="2">The sequence shown here is derived from an EMBL/GenBank/DDBJ whole genome shotgun (WGS) entry which is preliminary data.</text>
</comment>
<keyword evidence="3" id="KW-1185">Reference proteome</keyword>
<accession>A0ABM9C8T9</accession>
<dbReference type="RefSeq" id="WP_236342241.1">
    <property type="nucleotide sequence ID" value="NZ_CAKMMF010000011.1"/>
</dbReference>